<sequence length="288" mass="32238">MNGPNAEGTRAQLAHWLACVQSKDPSWTCTRDFLCFVQFLQQVSLELYSARAQPEALMHLARYGATCTRLIHDVVIRWCVPLLHQRVAIAVVRILLVCQTSHGPVELAERARSWARSLWLHAEFSAGHRECTLPAALTQRIDGLCACIETIGFKFVLTPKLCSLVPPIIQCATCKRLTTTLVPLLVAIIESADTDPRYAGAIRTALLWTDADTGYCAFRDALSADQQSMLLAMDARLLQLCLESPATVLKTPVDRLCERYDHIRLFLESERTRIDRKRLRDGHQTGAA</sequence>
<evidence type="ECO:0000313" key="2">
    <source>
        <dbReference type="Proteomes" id="UP000530660"/>
    </source>
</evidence>
<reference evidence="1 2" key="1">
    <citation type="journal article" date="2020" name="J. Phycol.">
        <title>Comparative genome analysis reveals Cyanidiococcus gen. nov., a new extremophilic red algal genus sister to Cyanidioschyzon (Cyanidioschyzonaceae, Rhodophyta).</title>
        <authorList>
            <person name="Liu S.-L."/>
            <person name="Chiang Y.-R."/>
            <person name="Yoon H.S."/>
            <person name="Fu H.-Y."/>
        </authorList>
    </citation>
    <scope>NUCLEOTIDE SEQUENCE [LARGE SCALE GENOMIC DNA]</scope>
    <source>
        <strain evidence="1 2">THAL066</strain>
    </source>
</reference>
<keyword evidence="2" id="KW-1185">Reference proteome</keyword>
<protein>
    <submittedName>
        <fullName evidence="1">Uncharacterized protein</fullName>
    </submittedName>
</protein>
<gene>
    <name evidence="1" type="ORF">F1559_003398</name>
</gene>
<dbReference type="OrthoDB" id="10500844at2759"/>
<evidence type="ECO:0000313" key="1">
    <source>
        <dbReference type="EMBL" id="KAF6001336.1"/>
    </source>
</evidence>
<name>A0A7J7IE20_9RHOD</name>
<dbReference type="EMBL" id="VWRR01000015">
    <property type="protein sequence ID" value="KAF6001336.1"/>
    <property type="molecule type" value="Genomic_DNA"/>
</dbReference>
<proteinExistence type="predicted"/>
<dbReference type="Proteomes" id="UP000530660">
    <property type="component" value="Unassembled WGS sequence"/>
</dbReference>
<accession>A0A7J7IE20</accession>
<dbReference type="AlphaFoldDB" id="A0A7J7IE20"/>
<organism evidence="1 2">
    <name type="scientific">Cyanidiococcus yangmingshanensis</name>
    <dbReference type="NCBI Taxonomy" id="2690220"/>
    <lineage>
        <taxon>Eukaryota</taxon>
        <taxon>Rhodophyta</taxon>
        <taxon>Bangiophyceae</taxon>
        <taxon>Cyanidiales</taxon>
        <taxon>Cyanidiaceae</taxon>
        <taxon>Cyanidiococcus</taxon>
    </lineage>
</organism>
<comment type="caution">
    <text evidence="1">The sequence shown here is derived from an EMBL/GenBank/DDBJ whole genome shotgun (WGS) entry which is preliminary data.</text>
</comment>